<feature type="transmembrane region" description="Helical" evidence="5">
    <location>
        <begin position="224"/>
        <end position="245"/>
    </location>
</feature>
<accession>A0AAD7JHN4</accession>
<dbReference type="AlphaFoldDB" id="A0AAD7JHN4"/>
<evidence type="ECO:0000256" key="5">
    <source>
        <dbReference type="SAM" id="Phobius"/>
    </source>
</evidence>
<evidence type="ECO:0000256" key="1">
    <source>
        <dbReference type="ARBA" id="ARBA00004141"/>
    </source>
</evidence>
<evidence type="ECO:0000313" key="8">
    <source>
        <dbReference type="Proteomes" id="UP001215280"/>
    </source>
</evidence>
<sequence length="400" mass="44503">MALVFLFLNLPTPAGSFTTKVMKIDLVYASIVLTMRGFLREGSQWKYPSCGLNHICGVQYPWSSARILATLILGCIGLLVFVWYEFTIANNPITTCPYTSKHARTQLRSPDIFRPVTDLSLKWENVHRETGRSEFEISLEAINGWTSFKCVRKQCRSPTDWSPVYDIFGLAFSVAPSALLVGLSIAKSHQYRPQIWLSWTLAIIGTGLFPTLDVDSPRAKAIGFQVIAGCGLGMMTAAIFSPILAPLPVESSNGAVHFLPQIFERQYFHKSFTESGNDHQRIQIFVVAVGGTVLQNELGKHLPPDFVDQFRQGTAVAYSIIPLIRTLPEPFKTQTRVAFAESLQTIWQVLIGVSTAGLLVSLATRRFPLYTEVDKKWGIDQKGEVEKGSMSLKSLPQQTP</sequence>
<feature type="transmembrane region" description="Helical" evidence="5">
    <location>
        <begin position="64"/>
        <end position="84"/>
    </location>
</feature>
<proteinExistence type="predicted"/>
<evidence type="ECO:0000256" key="6">
    <source>
        <dbReference type="SAM" id="SignalP"/>
    </source>
</evidence>
<dbReference type="Proteomes" id="UP001215280">
    <property type="component" value="Unassembled WGS sequence"/>
</dbReference>
<keyword evidence="2 5" id="KW-0812">Transmembrane</keyword>
<feature type="transmembrane region" description="Helical" evidence="5">
    <location>
        <begin position="167"/>
        <end position="186"/>
    </location>
</feature>
<name>A0AAD7JHN4_9AGAR</name>
<keyword evidence="4 5" id="KW-0472">Membrane</keyword>
<feature type="chain" id="PRO_5042206935" evidence="6">
    <location>
        <begin position="17"/>
        <end position="400"/>
    </location>
</feature>
<comment type="caution">
    <text evidence="7">The sequence shown here is derived from an EMBL/GenBank/DDBJ whole genome shotgun (WGS) entry which is preliminary data.</text>
</comment>
<keyword evidence="3 5" id="KW-1133">Transmembrane helix</keyword>
<feature type="signal peptide" evidence="6">
    <location>
        <begin position="1"/>
        <end position="16"/>
    </location>
</feature>
<protein>
    <submittedName>
        <fullName evidence="7">Uncharacterized protein</fullName>
    </submittedName>
</protein>
<evidence type="ECO:0000313" key="7">
    <source>
        <dbReference type="EMBL" id="KAJ7763585.1"/>
    </source>
</evidence>
<feature type="transmembrane region" description="Helical" evidence="5">
    <location>
        <begin position="195"/>
        <end position="212"/>
    </location>
</feature>
<evidence type="ECO:0000256" key="2">
    <source>
        <dbReference type="ARBA" id="ARBA00022692"/>
    </source>
</evidence>
<gene>
    <name evidence="7" type="ORF">DFH07DRAFT_770767</name>
</gene>
<evidence type="ECO:0000256" key="3">
    <source>
        <dbReference type="ARBA" id="ARBA00022989"/>
    </source>
</evidence>
<dbReference type="EMBL" id="JARJLG010000040">
    <property type="protein sequence ID" value="KAJ7763585.1"/>
    <property type="molecule type" value="Genomic_DNA"/>
</dbReference>
<keyword evidence="6" id="KW-0732">Signal</keyword>
<dbReference type="GO" id="GO:0022857">
    <property type="term" value="F:transmembrane transporter activity"/>
    <property type="evidence" value="ECO:0007669"/>
    <property type="project" value="TreeGrafter"/>
</dbReference>
<dbReference type="PANTHER" id="PTHR23501">
    <property type="entry name" value="MAJOR FACILITATOR SUPERFAMILY"/>
    <property type="match status" value="1"/>
</dbReference>
<dbReference type="GO" id="GO:0005886">
    <property type="term" value="C:plasma membrane"/>
    <property type="evidence" value="ECO:0007669"/>
    <property type="project" value="TreeGrafter"/>
</dbReference>
<keyword evidence="8" id="KW-1185">Reference proteome</keyword>
<evidence type="ECO:0000256" key="4">
    <source>
        <dbReference type="ARBA" id="ARBA00023136"/>
    </source>
</evidence>
<reference evidence="7" key="1">
    <citation type="submission" date="2023-03" db="EMBL/GenBank/DDBJ databases">
        <title>Massive genome expansion in bonnet fungi (Mycena s.s.) driven by repeated elements and novel gene families across ecological guilds.</title>
        <authorList>
            <consortium name="Lawrence Berkeley National Laboratory"/>
            <person name="Harder C.B."/>
            <person name="Miyauchi S."/>
            <person name="Viragh M."/>
            <person name="Kuo A."/>
            <person name="Thoen E."/>
            <person name="Andreopoulos B."/>
            <person name="Lu D."/>
            <person name="Skrede I."/>
            <person name="Drula E."/>
            <person name="Henrissat B."/>
            <person name="Morin E."/>
            <person name="Kohler A."/>
            <person name="Barry K."/>
            <person name="LaButti K."/>
            <person name="Morin E."/>
            <person name="Salamov A."/>
            <person name="Lipzen A."/>
            <person name="Mereny Z."/>
            <person name="Hegedus B."/>
            <person name="Baldrian P."/>
            <person name="Stursova M."/>
            <person name="Weitz H."/>
            <person name="Taylor A."/>
            <person name="Grigoriev I.V."/>
            <person name="Nagy L.G."/>
            <person name="Martin F."/>
            <person name="Kauserud H."/>
        </authorList>
    </citation>
    <scope>NUCLEOTIDE SEQUENCE</scope>
    <source>
        <strain evidence="7">CBHHK188m</strain>
    </source>
</reference>
<dbReference type="PANTHER" id="PTHR23501:SF59">
    <property type="entry name" value="MAJOR FACILITATOR SUPERFAMILY (MFS) PROFILE DOMAIN-CONTAINING PROTEIN-RELATED"/>
    <property type="match status" value="1"/>
</dbReference>
<organism evidence="7 8">
    <name type="scientific">Mycena maculata</name>
    <dbReference type="NCBI Taxonomy" id="230809"/>
    <lineage>
        <taxon>Eukaryota</taxon>
        <taxon>Fungi</taxon>
        <taxon>Dikarya</taxon>
        <taxon>Basidiomycota</taxon>
        <taxon>Agaricomycotina</taxon>
        <taxon>Agaricomycetes</taxon>
        <taxon>Agaricomycetidae</taxon>
        <taxon>Agaricales</taxon>
        <taxon>Marasmiineae</taxon>
        <taxon>Mycenaceae</taxon>
        <taxon>Mycena</taxon>
    </lineage>
</organism>
<comment type="subcellular location">
    <subcellularLocation>
        <location evidence="1">Membrane</location>
        <topology evidence="1">Multi-pass membrane protein</topology>
    </subcellularLocation>
</comment>